<dbReference type="EMBL" id="MU006723">
    <property type="protein sequence ID" value="KAF2626062.1"/>
    <property type="molecule type" value="Genomic_DNA"/>
</dbReference>
<gene>
    <name evidence="1" type="ORF">BU25DRAFT_306559</name>
</gene>
<evidence type="ECO:0000313" key="2">
    <source>
        <dbReference type="Proteomes" id="UP000799754"/>
    </source>
</evidence>
<feature type="non-terminal residue" evidence="1">
    <location>
        <position position="638"/>
    </location>
</feature>
<accession>A0ACB6RYV3</accession>
<feature type="non-terminal residue" evidence="1">
    <location>
        <position position="1"/>
    </location>
</feature>
<proteinExistence type="predicted"/>
<protein>
    <submittedName>
        <fullName evidence="1">Uncharacterized protein</fullName>
    </submittedName>
</protein>
<sequence length="638" mass="71221">ASELSKAIKDDTKHIPAMRSILEESEQKAFVNWISLSNHPAEYASILKDRQKGTAEWFVPSREVDVWLNKPKTTLLCHGNLGTGKSMISAVAIEHLLRTARNDTVGVAWIFIHHNTQNDDEVAELLAALLKQLIQVHPEIAASAALLYKKHAKEEKKLSVNEIFSALKSAVVALSTVYIIVDALDECVNDSKREQLVEHLQILQSQADVRLMITSRIITNSLRGAVKLEVKAKPQDIKRYVAGKIDQLPDCIQRDAMLQVRVQEKVADAVGDMFLLATLHVDKLRAQLTKKNVITTLNSLSHSSLNEAYQDVFKRIENQGPERAALAKRVLSWITLARRPMTAPELLCALAVELETQSLDVDNLLDIGQIQSICAGLIDVEEKRLIVGLRHNTAQTYLESIIDKWNPRARVEIAETCLTYLSFDTFRTGRCLSQEALQRRFRENDFFMYAAEHWSEHVRTVQEEVGELACSFLLHKGLYESAAQTTYIMQNLRWRRRILRKLDISFFKAMTALQYVAYEGLCGIMEGILKDVVRALLDFGVSVNSVDSNSQPAFINAVLSGNAEVVRLLLDYGADVGFIEPGQPNGTALLAATLTGDAHIVRMLLEAGADIGIGTDFYDNPIVAAAEANNKEIMDILL</sequence>
<evidence type="ECO:0000313" key="1">
    <source>
        <dbReference type="EMBL" id="KAF2626062.1"/>
    </source>
</evidence>
<reference evidence="1" key="1">
    <citation type="journal article" date="2020" name="Stud. Mycol.">
        <title>101 Dothideomycetes genomes: a test case for predicting lifestyles and emergence of pathogens.</title>
        <authorList>
            <person name="Haridas S."/>
            <person name="Albert R."/>
            <person name="Binder M."/>
            <person name="Bloem J."/>
            <person name="Labutti K."/>
            <person name="Salamov A."/>
            <person name="Andreopoulos B."/>
            <person name="Baker S."/>
            <person name="Barry K."/>
            <person name="Bills G."/>
            <person name="Bluhm B."/>
            <person name="Cannon C."/>
            <person name="Castanera R."/>
            <person name="Culley D."/>
            <person name="Daum C."/>
            <person name="Ezra D."/>
            <person name="Gonzalez J."/>
            <person name="Henrissat B."/>
            <person name="Kuo A."/>
            <person name="Liang C."/>
            <person name="Lipzen A."/>
            <person name="Lutzoni F."/>
            <person name="Magnuson J."/>
            <person name="Mondo S."/>
            <person name="Nolan M."/>
            <person name="Ohm R."/>
            <person name="Pangilinan J."/>
            <person name="Park H.-J."/>
            <person name="Ramirez L."/>
            <person name="Alfaro M."/>
            <person name="Sun H."/>
            <person name="Tritt A."/>
            <person name="Yoshinaga Y."/>
            <person name="Zwiers L.-H."/>
            <person name="Turgeon B."/>
            <person name="Goodwin S."/>
            <person name="Spatafora J."/>
            <person name="Crous P."/>
            <person name="Grigoriev I."/>
        </authorList>
    </citation>
    <scope>NUCLEOTIDE SEQUENCE</scope>
    <source>
        <strain evidence="1">CBS 525.71</strain>
    </source>
</reference>
<dbReference type="Proteomes" id="UP000799754">
    <property type="component" value="Unassembled WGS sequence"/>
</dbReference>
<organism evidence="1 2">
    <name type="scientific">Macroventuria anomochaeta</name>
    <dbReference type="NCBI Taxonomy" id="301207"/>
    <lineage>
        <taxon>Eukaryota</taxon>
        <taxon>Fungi</taxon>
        <taxon>Dikarya</taxon>
        <taxon>Ascomycota</taxon>
        <taxon>Pezizomycotina</taxon>
        <taxon>Dothideomycetes</taxon>
        <taxon>Pleosporomycetidae</taxon>
        <taxon>Pleosporales</taxon>
        <taxon>Pleosporineae</taxon>
        <taxon>Didymellaceae</taxon>
        <taxon>Macroventuria</taxon>
    </lineage>
</organism>
<comment type="caution">
    <text evidence="1">The sequence shown here is derived from an EMBL/GenBank/DDBJ whole genome shotgun (WGS) entry which is preliminary data.</text>
</comment>
<keyword evidence="2" id="KW-1185">Reference proteome</keyword>
<name>A0ACB6RYV3_9PLEO</name>